<proteinExistence type="predicted"/>
<evidence type="ECO:0000259" key="1">
    <source>
        <dbReference type="Pfam" id="PF00534"/>
    </source>
</evidence>
<reference evidence="2 3" key="1">
    <citation type="submission" date="2023-07" db="EMBL/GenBank/DDBJ databases">
        <title>Genomic Encyclopedia of Type Strains, Phase IV (KMG-IV): sequencing the most valuable type-strain genomes for metagenomic binning, comparative biology and taxonomic classification.</title>
        <authorList>
            <person name="Goeker M."/>
        </authorList>
    </citation>
    <scope>NUCLEOTIDE SEQUENCE [LARGE SCALE GENOMIC DNA]</scope>
    <source>
        <strain evidence="2 3">DSM 9768</strain>
    </source>
</reference>
<protein>
    <submittedName>
        <fullName evidence="2">Glycosyltransferase involved in cell wall biosynthesis</fullName>
    </submittedName>
</protein>
<dbReference type="SUPFAM" id="SSF53756">
    <property type="entry name" value="UDP-Glycosyltransferase/glycogen phosphorylase"/>
    <property type="match status" value="1"/>
</dbReference>
<dbReference type="PANTHER" id="PTHR12526">
    <property type="entry name" value="GLYCOSYLTRANSFERASE"/>
    <property type="match status" value="1"/>
</dbReference>
<gene>
    <name evidence="2" type="ORF">J2S74_004001</name>
</gene>
<comment type="caution">
    <text evidence="2">The sequence shown here is derived from an EMBL/GenBank/DDBJ whole genome shotgun (WGS) entry which is preliminary data.</text>
</comment>
<feature type="domain" description="Glycosyl transferase family 1" evidence="1">
    <location>
        <begin position="230"/>
        <end position="378"/>
    </location>
</feature>
<dbReference type="RefSeq" id="WP_307328942.1">
    <property type="nucleotide sequence ID" value="NZ_JAUSUG010000018.1"/>
</dbReference>
<dbReference type="InterPro" id="IPR001296">
    <property type="entry name" value="Glyco_trans_1"/>
</dbReference>
<name>A0ABT9ZZA6_9BACI</name>
<dbReference type="Proteomes" id="UP001230005">
    <property type="component" value="Unassembled WGS sequence"/>
</dbReference>
<accession>A0ABT9ZZA6</accession>
<dbReference type="EMBL" id="JAUSUG010000018">
    <property type="protein sequence ID" value="MDQ0256579.1"/>
    <property type="molecule type" value="Genomic_DNA"/>
</dbReference>
<organism evidence="2 3">
    <name type="scientific">Evansella vedderi</name>
    <dbReference type="NCBI Taxonomy" id="38282"/>
    <lineage>
        <taxon>Bacteria</taxon>
        <taxon>Bacillati</taxon>
        <taxon>Bacillota</taxon>
        <taxon>Bacilli</taxon>
        <taxon>Bacillales</taxon>
        <taxon>Bacillaceae</taxon>
        <taxon>Evansella</taxon>
    </lineage>
</organism>
<dbReference type="PANTHER" id="PTHR12526:SF630">
    <property type="entry name" value="GLYCOSYLTRANSFERASE"/>
    <property type="match status" value="1"/>
</dbReference>
<dbReference type="Gene3D" id="3.40.50.2000">
    <property type="entry name" value="Glycogen Phosphorylase B"/>
    <property type="match status" value="2"/>
</dbReference>
<dbReference type="CDD" id="cd03811">
    <property type="entry name" value="GT4_GT28_WabH-like"/>
    <property type="match status" value="1"/>
</dbReference>
<dbReference type="Pfam" id="PF00534">
    <property type="entry name" value="Glycos_transf_1"/>
    <property type="match status" value="1"/>
</dbReference>
<sequence length="396" mass="45068">MKKDILFVMPSLAAGGGEKSLVNLLSKIDYDLYNVDLLLFEKSGEFMNLIPSKVNLLQLPTKYITFSTNIINSIKEFLVQGNIKLVYSRFMFSIKGRTIKNPNISEQKTWKYIGDSFGTLEKSYDVAIGFMEKSSIYFVVEKVKSKKKIGWIHTNYSNSGMNNYFDKSYFKQLNHIVTVSEECAKSLEQNFIEEKSKIKVIHNIVSPSIINNLSNNELPNNFNYESSFINIITIARLSYEKGIDIAVEACNLLINKGYKIKWYVIGDGKERGKLEELIGSFNLNDNFILLGTKANPYPFLKNSDIYVQPSRYEGKSIALDEAKILQKPIIVTNYDTSKDQIKDGKNGMIVSMNAEGLYSGIKTLIEDDIKVSSFIKNLAKETQGTEEEVKKFYELI</sequence>
<evidence type="ECO:0000313" key="2">
    <source>
        <dbReference type="EMBL" id="MDQ0256579.1"/>
    </source>
</evidence>
<evidence type="ECO:0000313" key="3">
    <source>
        <dbReference type="Proteomes" id="UP001230005"/>
    </source>
</evidence>
<keyword evidence="3" id="KW-1185">Reference proteome</keyword>